<accession>A0A0F9GE90</accession>
<protein>
    <submittedName>
        <fullName evidence="1">Uncharacterized protein</fullName>
    </submittedName>
</protein>
<dbReference type="AlphaFoldDB" id="A0A0F9GE90"/>
<sequence>KLKLFIAVPSQHIWEATFGMSLVFMTNSLAAHPVEGYKDIEYQVFYKRILS</sequence>
<feature type="non-terminal residue" evidence="1">
    <location>
        <position position="1"/>
    </location>
</feature>
<comment type="caution">
    <text evidence="1">The sequence shown here is derived from an EMBL/GenBank/DDBJ whole genome shotgun (WGS) entry which is preliminary data.</text>
</comment>
<reference evidence="1" key="1">
    <citation type="journal article" date="2015" name="Nature">
        <title>Complex archaea that bridge the gap between prokaryotes and eukaryotes.</title>
        <authorList>
            <person name="Spang A."/>
            <person name="Saw J.H."/>
            <person name="Jorgensen S.L."/>
            <person name="Zaremba-Niedzwiedzka K."/>
            <person name="Martijn J."/>
            <person name="Lind A.E."/>
            <person name="van Eijk R."/>
            <person name="Schleper C."/>
            <person name="Guy L."/>
            <person name="Ettema T.J."/>
        </authorList>
    </citation>
    <scope>NUCLEOTIDE SEQUENCE</scope>
</reference>
<evidence type="ECO:0000313" key="1">
    <source>
        <dbReference type="EMBL" id="KKL97149.1"/>
    </source>
</evidence>
<proteinExistence type="predicted"/>
<organism evidence="1">
    <name type="scientific">marine sediment metagenome</name>
    <dbReference type="NCBI Taxonomy" id="412755"/>
    <lineage>
        <taxon>unclassified sequences</taxon>
        <taxon>metagenomes</taxon>
        <taxon>ecological metagenomes</taxon>
    </lineage>
</organism>
<dbReference type="EMBL" id="LAZR01018236">
    <property type="protein sequence ID" value="KKL97149.1"/>
    <property type="molecule type" value="Genomic_DNA"/>
</dbReference>
<gene>
    <name evidence="1" type="ORF">LCGC14_1837340</name>
</gene>
<name>A0A0F9GE90_9ZZZZ</name>